<evidence type="ECO:0000256" key="1">
    <source>
        <dbReference type="PROSITE-ProRule" id="PRU00175"/>
    </source>
</evidence>
<gene>
    <name evidence="3" type="ORF">B7463_g8615</name>
</gene>
<dbReference type="InterPro" id="IPR013083">
    <property type="entry name" value="Znf_RING/FYVE/PHD"/>
</dbReference>
<keyword evidence="4" id="KW-1185">Reference proteome</keyword>
<dbReference type="OrthoDB" id="6105938at2759"/>
<feature type="non-terminal residue" evidence="3">
    <location>
        <position position="1"/>
    </location>
</feature>
<accession>A0A3E2H2T5</accession>
<name>A0A3E2H2T5_SCYLI</name>
<dbReference type="EMBL" id="NCSJ02000193">
    <property type="protein sequence ID" value="RFU27714.1"/>
    <property type="molecule type" value="Genomic_DNA"/>
</dbReference>
<dbReference type="Gene3D" id="3.30.40.10">
    <property type="entry name" value="Zinc/RING finger domain, C3HC4 (zinc finger)"/>
    <property type="match status" value="1"/>
</dbReference>
<keyword evidence="1" id="KW-0862">Zinc</keyword>
<feature type="domain" description="RING-type" evidence="2">
    <location>
        <begin position="9"/>
        <end position="35"/>
    </location>
</feature>
<keyword evidence="1" id="KW-0479">Metal-binding</keyword>
<evidence type="ECO:0000259" key="2">
    <source>
        <dbReference type="PROSITE" id="PS50089"/>
    </source>
</evidence>
<dbReference type="GO" id="GO:0008270">
    <property type="term" value="F:zinc ion binding"/>
    <property type="evidence" value="ECO:0007669"/>
    <property type="project" value="UniProtKB-KW"/>
</dbReference>
<organism evidence="3 4">
    <name type="scientific">Scytalidium lignicola</name>
    <name type="common">Hyphomycete</name>
    <dbReference type="NCBI Taxonomy" id="5539"/>
    <lineage>
        <taxon>Eukaryota</taxon>
        <taxon>Fungi</taxon>
        <taxon>Dikarya</taxon>
        <taxon>Ascomycota</taxon>
        <taxon>Pezizomycotina</taxon>
        <taxon>Leotiomycetes</taxon>
        <taxon>Leotiomycetes incertae sedis</taxon>
        <taxon>Scytalidium</taxon>
    </lineage>
</organism>
<dbReference type="Proteomes" id="UP000258309">
    <property type="component" value="Unassembled WGS sequence"/>
</dbReference>
<protein>
    <recommendedName>
        <fullName evidence="2">RING-type domain-containing protein</fullName>
    </recommendedName>
</protein>
<keyword evidence="1" id="KW-0863">Zinc-finger</keyword>
<dbReference type="SUPFAM" id="SSF57850">
    <property type="entry name" value="RING/U-box"/>
    <property type="match status" value="1"/>
</dbReference>
<evidence type="ECO:0000313" key="4">
    <source>
        <dbReference type="Proteomes" id="UP000258309"/>
    </source>
</evidence>
<dbReference type="InterPro" id="IPR001841">
    <property type="entry name" value="Znf_RING"/>
</dbReference>
<feature type="non-terminal residue" evidence="3">
    <location>
        <position position="325"/>
    </location>
</feature>
<sequence length="325" mass="37600">MSNPAALSPCGHIFDYDCIRHEFEVAIIRRCPTCREHVSEVKPRDRGYQLQLLAPTLLEKFPPGVDPRVRGGLAAETERRRLKESVDWHARYHSAFLNINYPESDSDMIVEREMGVDIRQCGLKTITRYSRLFAIGKVPCKALDPNHVHHVDEDSRLEATKAVAENKIKVKFFLPAIETSSREAYYATFTDDFVDERGIHVLMKMKESAYKSRTRYRHMTFIYEVELEETGPAYTKADIDNLERNRCNYTVDPDVREETRKAREEIQGALEWLQRTQQDGSQPYELERAITGLCEPPNGERCAYCPRHHRNGNCKLPGYNPYTGK</sequence>
<reference evidence="3 4" key="1">
    <citation type="submission" date="2018-05" db="EMBL/GenBank/DDBJ databases">
        <title>Draft genome sequence of Scytalidium lignicola DSM 105466, a ubiquitous saprotrophic fungus.</title>
        <authorList>
            <person name="Buettner E."/>
            <person name="Gebauer A.M."/>
            <person name="Hofrichter M."/>
            <person name="Liers C."/>
            <person name="Kellner H."/>
        </authorList>
    </citation>
    <scope>NUCLEOTIDE SEQUENCE [LARGE SCALE GENOMIC DNA]</scope>
    <source>
        <strain evidence="3 4">DSM 105466</strain>
    </source>
</reference>
<proteinExistence type="predicted"/>
<dbReference type="PROSITE" id="PS50089">
    <property type="entry name" value="ZF_RING_2"/>
    <property type="match status" value="1"/>
</dbReference>
<evidence type="ECO:0000313" key="3">
    <source>
        <dbReference type="EMBL" id="RFU27714.1"/>
    </source>
</evidence>
<dbReference type="AlphaFoldDB" id="A0A3E2H2T5"/>
<comment type="caution">
    <text evidence="3">The sequence shown here is derived from an EMBL/GenBank/DDBJ whole genome shotgun (WGS) entry which is preliminary data.</text>
</comment>